<name>A0A9D4TGE4_CHLVU</name>
<feature type="compositionally biased region" description="Low complexity" evidence="1">
    <location>
        <begin position="261"/>
        <end position="270"/>
    </location>
</feature>
<accession>A0A9D4TGE4</accession>
<feature type="compositionally biased region" description="Low complexity" evidence="1">
    <location>
        <begin position="109"/>
        <end position="126"/>
    </location>
</feature>
<dbReference type="EMBL" id="SIDB01000012">
    <property type="protein sequence ID" value="KAI3424976.1"/>
    <property type="molecule type" value="Genomic_DNA"/>
</dbReference>
<proteinExistence type="predicted"/>
<reference evidence="2" key="2">
    <citation type="submission" date="2020-11" db="EMBL/GenBank/DDBJ databases">
        <authorList>
            <person name="Cecchin M."/>
            <person name="Marcolungo L."/>
            <person name="Rossato M."/>
            <person name="Girolomoni L."/>
            <person name="Cosentino E."/>
            <person name="Cuine S."/>
            <person name="Li-Beisson Y."/>
            <person name="Delledonne M."/>
            <person name="Ballottari M."/>
        </authorList>
    </citation>
    <scope>NUCLEOTIDE SEQUENCE</scope>
    <source>
        <strain evidence="2">211/11P</strain>
        <tissue evidence="2">Whole cell</tissue>
    </source>
</reference>
<reference evidence="2" key="1">
    <citation type="journal article" date="2019" name="Plant J.">
        <title>Chlorella vulgaris genome assembly and annotation reveals the molecular basis for metabolic acclimation to high light conditions.</title>
        <authorList>
            <person name="Cecchin M."/>
            <person name="Marcolungo L."/>
            <person name="Rossato M."/>
            <person name="Girolomoni L."/>
            <person name="Cosentino E."/>
            <person name="Cuine S."/>
            <person name="Li-Beisson Y."/>
            <person name="Delledonne M."/>
            <person name="Ballottari M."/>
        </authorList>
    </citation>
    <scope>NUCLEOTIDE SEQUENCE</scope>
    <source>
        <strain evidence="2">211/11P</strain>
    </source>
</reference>
<evidence type="ECO:0000256" key="1">
    <source>
        <dbReference type="SAM" id="MobiDB-lite"/>
    </source>
</evidence>
<evidence type="ECO:0000313" key="3">
    <source>
        <dbReference type="Proteomes" id="UP001055712"/>
    </source>
</evidence>
<feature type="region of interest" description="Disordered" evidence="1">
    <location>
        <begin position="251"/>
        <end position="270"/>
    </location>
</feature>
<dbReference type="OrthoDB" id="10651044at2759"/>
<gene>
    <name evidence="2" type="ORF">D9Q98_008357</name>
</gene>
<comment type="caution">
    <text evidence="2">The sequence shown here is derived from an EMBL/GenBank/DDBJ whole genome shotgun (WGS) entry which is preliminary data.</text>
</comment>
<sequence>MQGTFADQENEGTLGQQAMQLGPSFCETAACGPQANAWQPSWAARGGQPLRLDVRHTPLGSGTEWGAPPVSCPSRLQHSSPARDGSGACLFDPFASSQDDPPGLTPLGAQQAAAAPRAAPPAVQRKPAAECSPGPALPPPPAAPSFAGRVQSCPPERLGRRGARPLVRLRVKRSLNGAVAAAGGPSLARRSLDAGSAVAAALAAAPQLAGCSRKRLDAELLSPPVPRKNSRTLLDEAAAAELMMGRLQLAASGGGSGSGNNDGSAGATTGSEAAAPVLMNWDAVLSLSMLPTHEGGSGHAAGG</sequence>
<organism evidence="2 3">
    <name type="scientific">Chlorella vulgaris</name>
    <name type="common">Green alga</name>
    <dbReference type="NCBI Taxonomy" id="3077"/>
    <lineage>
        <taxon>Eukaryota</taxon>
        <taxon>Viridiplantae</taxon>
        <taxon>Chlorophyta</taxon>
        <taxon>core chlorophytes</taxon>
        <taxon>Trebouxiophyceae</taxon>
        <taxon>Chlorellales</taxon>
        <taxon>Chlorellaceae</taxon>
        <taxon>Chlorella clade</taxon>
        <taxon>Chlorella</taxon>
    </lineage>
</organism>
<evidence type="ECO:0000313" key="2">
    <source>
        <dbReference type="EMBL" id="KAI3424976.1"/>
    </source>
</evidence>
<protein>
    <submittedName>
        <fullName evidence="2">Uncharacterized protein</fullName>
    </submittedName>
</protein>
<keyword evidence="3" id="KW-1185">Reference proteome</keyword>
<dbReference type="Proteomes" id="UP001055712">
    <property type="component" value="Unassembled WGS sequence"/>
</dbReference>
<dbReference type="AlphaFoldDB" id="A0A9D4TGE4"/>
<feature type="region of interest" description="Disordered" evidence="1">
    <location>
        <begin position="53"/>
        <end position="161"/>
    </location>
</feature>